<dbReference type="RefSeq" id="WP_254752910.1">
    <property type="nucleotide sequence ID" value="NZ_JANCLV010000020.1"/>
</dbReference>
<evidence type="ECO:0000313" key="3">
    <source>
        <dbReference type="Proteomes" id="UP001524318"/>
    </source>
</evidence>
<evidence type="ECO:0000313" key="2">
    <source>
        <dbReference type="EMBL" id="MCP9001866.1"/>
    </source>
</evidence>
<dbReference type="EMBL" id="JANCLV010000020">
    <property type="protein sequence ID" value="MCP9001866.1"/>
    <property type="molecule type" value="Genomic_DNA"/>
</dbReference>
<comment type="caution">
    <text evidence="2">The sequence shown here is derived from an EMBL/GenBank/DDBJ whole genome shotgun (WGS) entry which is preliminary data.</text>
</comment>
<name>A0ABT1LV25_9MICC</name>
<protein>
    <recommendedName>
        <fullName evidence="1">Resolvase/invertase-type recombinase catalytic domain-containing protein</fullName>
    </recommendedName>
</protein>
<gene>
    <name evidence="2" type="ORF">NFC73_19340</name>
</gene>
<dbReference type="Pfam" id="PF00239">
    <property type="entry name" value="Resolvase"/>
    <property type="match status" value="1"/>
</dbReference>
<sequence>MAGSTTNRPGLHEAREGDAIAVHTLDRLRRTVHDPLYLIHDLAGLRGRSQGLY</sequence>
<dbReference type="Proteomes" id="UP001524318">
    <property type="component" value="Unassembled WGS sequence"/>
</dbReference>
<accession>A0ABT1LV25</accession>
<keyword evidence="3" id="KW-1185">Reference proteome</keyword>
<evidence type="ECO:0000259" key="1">
    <source>
        <dbReference type="Pfam" id="PF00239"/>
    </source>
</evidence>
<proteinExistence type="predicted"/>
<organism evidence="2 3">
    <name type="scientific">Pseudarthrobacter humi</name>
    <dbReference type="NCBI Taxonomy" id="2952523"/>
    <lineage>
        <taxon>Bacteria</taxon>
        <taxon>Bacillati</taxon>
        <taxon>Actinomycetota</taxon>
        <taxon>Actinomycetes</taxon>
        <taxon>Micrococcales</taxon>
        <taxon>Micrococcaceae</taxon>
        <taxon>Pseudarthrobacter</taxon>
    </lineage>
</organism>
<reference evidence="2 3" key="1">
    <citation type="submission" date="2022-06" db="EMBL/GenBank/DDBJ databases">
        <title>Pseudarthrobacter sp. strain RMG13 Genome sequencing and assembly.</title>
        <authorList>
            <person name="Kim I."/>
        </authorList>
    </citation>
    <scope>NUCLEOTIDE SEQUENCE [LARGE SCALE GENOMIC DNA]</scope>
    <source>
        <strain evidence="2 3">RMG13</strain>
    </source>
</reference>
<feature type="domain" description="Resolvase/invertase-type recombinase catalytic" evidence="1">
    <location>
        <begin position="2"/>
        <end position="43"/>
    </location>
</feature>
<dbReference type="SUPFAM" id="SSF53041">
    <property type="entry name" value="Resolvase-like"/>
    <property type="match status" value="1"/>
</dbReference>
<dbReference type="InterPro" id="IPR036162">
    <property type="entry name" value="Resolvase-like_N_sf"/>
</dbReference>
<dbReference type="InterPro" id="IPR006119">
    <property type="entry name" value="Resolv_N"/>
</dbReference>